<dbReference type="InterPro" id="IPR037523">
    <property type="entry name" value="VOC_core"/>
</dbReference>
<dbReference type="Gene3D" id="3.10.180.10">
    <property type="entry name" value="2,3-Dihydroxybiphenyl 1,2-Dioxygenase, domain 1"/>
    <property type="match status" value="1"/>
</dbReference>
<dbReference type="InterPro" id="IPR029068">
    <property type="entry name" value="Glyas_Bleomycin-R_OHBP_Dase"/>
</dbReference>
<dbReference type="Pfam" id="PF00903">
    <property type="entry name" value="Glyoxalase"/>
    <property type="match status" value="1"/>
</dbReference>
<name>A0A3E0U4A0_9GAMM</name>
<keyword evidence="3" id="KW-1185">Reference proteome</keyword>
<proteinExistence type="predicted"/>
<dbReference type="RefSeq" id="WP_116015541.1">
    <property type="nucleotide sequence ID" value="NZ_QUOT01000001.1"/>
</dbReference>
<comment type="caution">
    <text evidence="2">The sequence shown here is derived from an EMBL/GenBank/DDBJ whole genome shotgun (WGS) entry which is preliminary data.</text>
</comment>
<dbReference type="InterPro" id="IPR051332">
    <property type="entry name" value="Fosfomycin_Res_Enzymes"/>
</dbReference>
<feature type="domain" description="VOC" evidence="1">
    <location>
        <begin position="2"/>
        <end position="126"/>
    </location>
</feature>
<accession>A0A3E0U4A0</accession>
<dbReference type="InterPro" id="IPR004360">
    <property type="entry name" value="Glyas_Fos-R_dOase_dom"/>
</dbReference>
<dbReference type="AlphaFoldDB" id="A0A3E0U4A0"/>
<reference evidence="3" key="1">
    <citation type="submission" date="2018-08" db="EMBL/GenBank/DDBJ databases">
        <title>Thalassotalea euphylliae genome.</title>
        <authorList>
            <person name="Summers S."/>
            <person name="Rice S.A."/>
            <person name="Freckelton M.L."/>
            <person name="Nedved B.T."/>
            <person name="Hadfield M.G."/>
        </authorList>
    </citation>
    <scope>NUCLEOTIDE SEQUENCE [LARGE SCALE GENOMIC DNA]</scope>
    <source>
        <strain evidence="3">H3</strain>
    </source>
</reference>
<gene>
    <name evidence="2" type="ORF">DXX94_09995</name>
</gene>
<dbReference type="PANTHER" id="PTHR36113:SF1">
    <property type="entry name" value="GLYOXALASE_BLEOMYCIN RESISTANCE PROTEIN_DIOXYGENASE"/>
    <property type="match status" value="1"/>
</dbReference>
<evidence type="ECO:0000259" key="1">
    <source>
        <dbReference type="PROSITE" id="PS51819"/>
    </source>
</evidence>
<dbReference type="CDD" id="cd06587">
    <property type="entry name" value="VOC"/>
    <property type="match status" value="1"/>
</dbReference>
<dbReference type="SUPFAM" id="SSF54593">
    <property type="entry name" value="Glyoxalase/Bleomycin resistance protein/Dihydroxybiphenyl dioxygenase"/>
    <property type="match status" value="1"/>
</dbReference>
<organism evidence="2 3">
    <name type="scientific">Thalassotalea euphylliae</name>
    <dbReference type="NCBI Taxonomy" id="1655234"/>
    <lineage>
        <taxon>Bacteria</taxon>
        <taxon>Pseudomonadati</taxon>
        <taxon>Pseudomonadota</taxon>
        <taxon>Gammaproteobacteria</taxon>
        <taxon>Alteromonadales</taxon>
        <taxon>Colwelliaceae</taxon>
        <taxon>Thalassotalea</taxon>
    </lineage>
</organism>
<evidence type="ECO:0000313" key="2">
    <source>
        <dbReference type="EMBL" id="REL31015.1"/>
    </source>
</evidence>
<dbReference type="EMBL" id="QUOT01000001">
    <property type="protein sequence ID" value="REL31015.1"/>
    <property type="molecule type" value="Genomic_DNA"/>
</dbReference>
<dbReference type="Proteomes" id="UP000256899">
    <property type="component" value="Unassembled WGS sequence"/>
</dbReference>
<dbReference type="PROSITE" id="PS51819">
    <property type="entry name" value="VOC"/>
    <property type="match status" value="1"/>
</dbReference>
<sequence>MQLEHVNLVVKNIPASLKFYQAAFPHWRVRSEGSGEWYGKARNWLHFGDDYQYLSFSDHGEGELRDNTGHLVGLAHFGYQVKNLDAVIERLTAAGFAVDKVGASNPFRKNVYFIDPTGYEVEFIEYLSDIPIERNNNLS</sequence>
<dbReference type="PANTHER" id="PTHR36113">
    <property type="entry name" value="LYASE, PUTATIVE-RELATED-RELATED"/>
    <property type="match status" value="1"/>
</dbReference>
<protein>
    <submittedName>
        <fullName evidence="2">VOC family protein</fullName>
    </submittedName>
</protein>
<evidence type="ECO:0000313" key="3">
    <source>
        <dbReference type="Proteomes" id="UP000256899"/>
    </source>
</evidence>